<sequence length="471" mass="48732">MILKQYYLGCLSHASYLVADEATGRAVIVDPRRDVDEYLADAMELGLTIEGVFNTHFHADFLAGHLELQAATGAWIGYGPQADPQYAHRAFADGERLALGDPATGLVIEAAHTPGHTWESTSLLLRPAGVESAVEAVLTGDTLFIGDVGRPDLAAAVGADPLELAHAQHASVARLMALPHAVRVLPAHGAGSACGKNLSTELESTIGAQRLVNPLARELPVEEFVRILTSGQPAIPAYFGEDAVLNRAERALFDVDGLPSGLSVAEALAARSAGSVLIDTRSPEDFGAGHVLGSLNVDLGGRFAETLGMVAPLGASVVFVAASAADAEEARVRAARIGLDGGNGFLMLDDAARLALQAEGEWGVAQRLEPLAAEAAVASGALYLDVRNPGEIEAGAMPGSLRIPLAELPRRLSEVPSDLDLVVHCAGGWRSSVAASVLRAAGYERVSDVLGGFGALSVAVPGRVESPVAAA</sequence>
<name>A0A399J8N1_9MICC</name>
<dbReference type="CDD" id="cd07724">
    <property type="entry name" value="POD-like_MBL-fold"/>
    <property type="match status" value="1"/>
</dbReference>
<comment type="caution">
    <text evidence="3">The sequence shown here is derived from an EMBL/GenBank/DDBJ whole genome shotgun (WGS) entry which is preliminary data.</text>
</comment>
<feature type="domain" description="Rhodanese" evidence="2">
    <location>
        <begin position="377"/>
        <end position="465"/>
    </location>
</feature>
<dbReference type="GO" id="GO:0046872">
    <property type="term" value="F:metal ion binding"/>
    <property type="evidence" value="ECO:0007669"/>
    <property type="project" value="UniProtKB-KW"/>
</dbReference>
<organism evidence="3 4">
    <name type="scientific">Galactobacter valiniphilus</name>
    <dbReference type="NCBI Taxonomy" id="2676122"/>
    <lineage>
        <taxon>Bacteria</taxon>
        <taxon>Bacillati</taxon>
        <taxon>Actinomycetota</taxon>
        <taxon>Actinomycetes</taxon>
        <taxon>Micrococcales</taxon>
        <taxon>Micrococcaceae</taxon>
        <taxon>Galactobacter</taxon>
    </lineage>
</organism>
<evidence type="ECO:0000256" key="1">
    <source>
        <dbReference type="ARBA" id="ARBA00022723"/>
    </source>
</evidence>
<dbReference type="InterPro" id="IPR044528">
    <property type="entry name" value="POD-like_MBL-fold"/>
</dbReference>
<dbReference type="CDD" id="cd00158">
    <property type="entry name" value="RHOD"/>
    <property type="match status" value="1"/>
</dbReference>
<dbReference type="InterPro" id="IPR001279">
    <property type="entry name" value="Metallo-B-lactamas"/>
</dbReference>
<dbReference type="InterPro" id="IPR036866">
    <property type="entry name" value="RibonucZ/Hydroxyglut_hydro"/>
</dbReference>
<dbReference type="Proteomes" id="UP000265419">
    <property type="component" value="Unassembled WGS sequence"/>
</dbReference>
<keyword evidence="1" id="KW-0479">Metal-binding</keyword>
<accession>A0A399J8N1</accession>
<keyword evidence="3" id="KW-0378">Hydrolase</keyword>
<dbReference type="GO" id="GO:0050313">
    <property type="term" value="F:sulfur dioxygenase activity"/>
    <property type="evidence" value="ECO:0007669"/>
    <property type="project" value="InterPro"/>
</dbReference>
<dbReference type="PROSITE" id="PS50206">
    <property type="entry name" value="RHODANESE_3"/>
    <property type="match status" value="2"/>
</dbReference>
<dbReference type="InterPro" id="IPR051682">
    <property type="entry name" value="Mito_Persulfide_Diox"/>
</dbReference>
<dbReference type="PANTHER" id="PTHR43084">
    <property type="entry name" value="PERSULFIDE DIOXYGENASE ETHE1"/>
    <property type="match status" value="1"/>
</dbReference>
<dbReference type="AlphaFoldDB" id="A0A399J8N1"/>
<dbReference type="SUPFAM" id="SSF56281">
    <property type="entry name" value="Metallo-hydrolase/oxidoreductase"/>
    <property type="match status" value="1"/>
</dbReference>
<dbReference type="InterPro" id="IPR001763">
    <property type="entry name" value="Rhodanese-like_dom"/>
</dbReference>
<dbReference type="PANTHER" id="PTHR43084:SF1">
    <property type="entry name" value="PERSULFIDE DIOXYGENASE ETHE1, MITOCHONDRIAL"/>
    <property type="match status" value="1"/>
</dbReference>
<evidence type="ECO:0000313" key="4">
    <source>
        <dbReference type="Proteomes" id="UP000265419"/>
    </source>
</evidence>
<dbReference type="Gene3D" id="3.60.15.10">
    <property type="entry name" value="Ribonuclease Z/Hydroxyacylglutathione hydrolase-like"/>
    <property type="match status" value="1"/>
</dbReference>
<dbReference type="Gene3D" id="3.40.250.10">
    <property type="entry name" value="Rhodanese-like domain"/>
    <property type="match status" value="2"/>
</dbReference>
<reference evidence="3 4" key="1">
    <citation type="submission" date="2018-07" db="EMBL/GenBank/DDBJ databases">
        <title>Arthrobacter sp. nov., isolated from raw cow's milk with high bacterial count.</title>
        <authorList>
            <person name="Hahne J."/>
            <person name="Isele D."/>
            <person name="Lipski A."/>
        </authorList>
    </citation>
    <scope>NUCLEOTIDE SEQUENCE [LARGE SCALE GENOMIC DNA]</scope>
    <source>
        <strain evidence="3 4">JZ R-35</strain>
    </source>
</reference>
<dbReference type="GO" id="GO:0006749">
    <property type="term" value="P:glutathione metabolic process"/>
    <property type="evidence" value="ECO:0007669"/>
    <property type="project" value="InterPro"/>
</dbReference>
<evidence type="ECO:0000313" key="3">
    <source>
        <dbReference type="EMBL" id="RII41440.1"/>
    </source>
</evidence>
<dbReference type="GO" id="GO:0070813">
    <property type="term" value="P:hydrogen sulfide metabolic process"/>
    <property type="evidence" value="ECO:0007669"/>
    <property type="project" value="TreeGrafter"/>
</dbReference>
<dbReference type="EMBL" id="QQXK01000027">
    <property type="protein sequence ID" value="RII41440.1"/>
    <property type="molecule type" value="Genomic_DNA"/>
</dbReference>
<gene>
    <name evidence="3" type="ORF">DWB68_12515</name>
</gene>
<dbReference type="GO" id="GO:0016787">
    <property type="term" value="F:hydrolase activity"/>
    <property type="evidence" value="ECO:0007669"/>
    <property type="project" value="UniProtKB-KW"/>
</dbReference>
<dbReference type="Pfam" id="PF00581">
    <property type="entry name" value="Rhodanese"/>
    <property type="match status" value="2"/>
</dbReference>
<proteinExistence type="predicted"/>
<dbReference type="Pfam" id="PF00753">
    <property type="entry name" value="Lactamase_B"/>
    <property type="match status" value="1"/>
</dbReference>
<keyword evidence="4" id="KW-1185">Reference proteome</keyword>
<dbReference type="SMART" id="SM00450">
    <property type="entry name" value="RHOD"/>
    <property type="match status" value="2"/>
</dbReference>
<dbReference type="RefSeq" id="WP_119425462.1">
    <property type="nucleotide sequence ID" value="NZ_QQXK01000027.1"/>
</dbReference>
<protein>
    <submittedName>
        <fullName evidence="3">MBL fold metallo-hydrolase</fullName>
    </submittedName>
</protein>
<dbReference type="InterPro" id="IPR036873">
    <property type="entry name" value="Rhodanese-like_dom_sf"/>
</dbReference>
<dbReference type="SMART" id="SM00849">
    <property type="entry name" value="Lactamase_B"/>
    <property type="match status" value="1"/>
</dbReference>
<evidence type="ECO:0000259" key="2">
    <source>
        <dbReference type="PROSITE" id="PS50206"/>
    </source>
</evidence>
<dbReference type="SUPFAM" id="SSF52821">
    <property type="entry name" value="Rhodanese/Cell cycle control phosphatase"/>
    <property type="match status" value="2"/>
</dbReference>
<feature type="domain" description="Rhodanese" evidence="2">
    <location>
        <begin position="271"/>
        <end position="300"/>
    </location>
</feature>